<accession>A0A1S6UA03</accession>
<dbReference type="Proteomes" id="UP000221837">
    <property type="component" value="Genome"/>
</dbReference>
<evidence type="ECO:0000313" key="2">
    <source>
        <dbReference type="Proteomes" id="UP000221837"/>
    </source>
</evidence>
<gene>
    <name evidence="1" type="ORF">BF_0016</name>
</gene>
<sequence>MKAYEHKTMTVADLIAKLESTYPNKNAVIVADLWDEDDIREVAQDINIQLDREECRVVAAYLDDTADKTNGYNDDNIKLAIYQVINLGLINP</sequence>
<dbReference type="EMBL" id="KY630187">
    <property type="protein sequence ID" value="AQW88541.1"/>
    <property type="molecule type" value="Genomic_DNA"/>
</dbReference>
<organism evidence="1 2">
    <name type="scientific">Serratia phage BF</name>
    <dbReference type="NCBI Taxonomy" id="1962671"/>
    <lineage>
        <taxon>Viruses</taxon>
        <taxon>Duplodnaviria</taxon>
        <taxon>Heunggongvirae</taxon>
        <taxon>Uroviricota</taxon>
        <taxon>Caudoviricetes</taxon>
        <taxon>Eneladusvirus</taxon>
        <taxon>Eneladusvirus BF</taxon>
    </lineage>
</organism>
<protein>
    <submittedName>
        <fullName evidence="1">Uncharacterized protein</fullName>
    </submittedName>
</protein>
<proteinExistence type="predicted"/>
<keyword evidence="2" id="KW-1185">Reference proteome</keyword>
<reference evidence="1" key="1">
    <citation type="submission" date="2017-02" db="EMBL/GenBank/DDBJ databases">
        <title>Genome sequence of Serratia marcescens phage BF.</title>
        <authorList>
            <person name="Casey E."/>
            <person name="Fitzgerald B."/>
            <person name="Mahony J."/>
            <person name="Lugli G."/>
            <person name="Ventura M."/>
            <person name="van Sinderen D."/>
        </authorList>
    </citation>
    <scope>NUCLEOTIDE SEQUENCE [LARGE SCALE GENOMIC DNA]</scope>
</reference>
<name>A0A1S6UA03_9CAUD</name>
<evidence type="ECO:0000313" key="1">
    <source>
        <dbReference type="EMBL" id="AQW88541.1"/>
    </source>
</evidence>